<dbReference type="EMBL" id="AHAT01030013">
    <property type="status" value="NOT_ANNOTATED_CDS"/>
    <property type="molecule type" value="Genomic_DNA"/>
</dbReference>
<dbReference type="Pfam" id="PF25450">
    <property type="entry name" value="Rab11-FIP3"/>
    <property type="match status" value="1"/>
</dbReference>
<evidence type="ECO:0000256" key="8">
    <source>
        <dbReference type="ARBA" id="ARBA00023136"/>
    </source>
</evidence>
<evidence type="ECO:0000256" key="9">
    <source>
        <dbReference type="SAM" id="Coils"/>
    </source>
</evidence>
<reference evidence="12" key="1">
    <citation type="submission" date="2011-12" db="EMBL/GenBank/DDBJ databases">
        <title>The Draft Genome of Lepisosteus oculatus.</title>
        <authorList>
            <consortium name="The Broad Institute Genome Assembly &amp; Analysis Group"/>
            <consortium name="Computational R&amp;D Group"/>
            <consortium name="and Sequencing Platform"/>
            <person name="Di Palma F."/>
            <person name="Alfoldi J."/>
            <person name="Johnson J."/>
            <person name="Berlin A."/>
            <person name="Gnerre S."/>
            <person name="Jaffe D."/>
            <person name="MacCallum I."/>
            <person name="Young S."/>
            <person name="Walker B.J."/>
            <person name="Lander E.S."/>
            <person name="Lindblad-Toh K."/>
        </authorList>
    </citation>
    <scope>NUCLEOTIDE SEQUENCE [LARGE SCALE GENOMIC DNA]</scope>
</reference>
<dbReference type="GO" id="GO:0030139">
    <property type="term" value="C:endocytic vesicle"/>
    <property type="evidence" value="ECO:0000318"/>
    <property type="project" value="GO_Central"/>
</dbReference>
<evidence type="ECO:0000256" key="3">
    <source>
        <dbReference type="ARBA" id="ARBA00004654"/>
    </source>
</evidence>
<feature type="domain" description="FIP-RBD" evidence="10">
    <location>
        <begin position="457"/>
        <end position="519"/>
    </location>
</feature>
<evidence type="ECO:0000256" key="5">
    <source>
        <dbReference type="ARBA" id="ARBA00022618"/>
    </source>
</evidence>
<dbReference type="Ensembl" id="ENSLOCT00000003857.1">
    <property type="protein sequence ID" value="ENSLOCP00000003849.1"/>
    <property type="gene ID" value="ENSLOCG00000003257.1"/>
</dbReference>
<keyword evidence="7 9" id="KW-0175">Coiled coil</keyword>
<dbReference type="HOGENOM" id="CLU_018925_2_0_1"/>
<keyword evidence="5" id="KW-0132">Cell division</keyword>
<dbReference type="Bgee" id="ENSLOCG00000003257">
    <property type="expression patterns" value="Expressed in testis and 13 other cell types or tissues"/>
</dbReference>
<dbReference type="InterPro" id="IPR037245">
    <property type="entry name" value="FIP-RBD_C_sf"/>
</dbReference>
<dbReference type="GO" id="GO:0055038">
    <property type="term" value="C:recycling endosome membrane"/>
    <property type="evidence" value="ECO:0000318"/>
    <property type="project" value="GO_Central"/>
</dbReference>
<evidence type="ECO:0000256" key="6">
    <source>
        <dbReference type="ARBA" id="ARBA00022753"/>
    </source>
</evidence>
<dbReference type="EMBL" id="AHAT01030015">
    <property type="status" value="NOT_ANNOTATED_CDS"/>
    <property type="molecule type" value="Genomic_DNA"/>
</dbReference>
<evidence type="ECO:0000313" key="11">
    <source>
        <dbReference type="Ensembl" id="ENSLOCP00000003849.1"/>
    </source>
</evidence>
<dbReference type="SUPFAM" id="SSF144270">
    <property type="entry name" value="Eferin C-derminal domain-like"/>
    <property type="match status" value="1"/>
</dbReference>
<evidence type="ECO:0000256" key="4">
    <source>
        <dbReference type="ARBA" id="ARBA00022448"/>
    </source>
</evidence>
<dbReference type="PROSITE" id="PS51511">
    <property type="entry name" value="FIP_RBD"/>
    <property type="match status" value="1"/>
</dbReference>
<dbReference type="Proteomes" id="UP000018468">
    <property type="component" value="Linkage group LG13"/>
</dbReference>
<keyword evidence="4" id="KW-0813">Transport</keyword>
<dbReference type="EMBL" id="AHAT01030014">
    <property type="status" value="NOT_ANNOTATED_CDS"/>
    <property type="molecule type" value="Genomic_DNA"/>
</dbReference>
<dbReference type="InterPro" id="IPR051977">
    <property type="entry name" value="Rab11-interacting_regulator"/>
</dbReference>
<dbReference type="GeneTree" id="ENSGT00440000033742"/>
<accession>W5M641</accession>
<proteinExistence type="predicted"/>
<evidence type="ECO:0000259" key="10">
    <source>
        <dbReference type="PROSITE" id="PS51511"/>
    </source>
</evidence>
<dbReference type="EMBL" id="AHAT01030012">
    <property type="status" value="NOT_ANNOTATED_CDS"/>
    <property type="molecule type" value="Genomic_DNA"/>
</dbReference>
<dbReference type="STRING" id="7918.ENSLOCP00000003849"/>
<sequence length="519" mass="59269">MEEFVQFATVYGAEQVKDLTRFLDPSGLGVISFEDFYRGITAISNGGSEAQLYEVGFNAGDEAGGCPEEYDDYAAFEQNEVTDSAYLGSESTYSECETFTDEDTGTLVHHEMHEEVETDSAIDSTLHDSEEAGSRLSLGSELNNHSLVTVISGQEEHFEDFGEGHDSELLLDSPDVTEGDTTPDTQVHNSTLLLPDRHLHQSSILTLDSMEDLSRDILDLADTDITDKVMFLEKRVSELEKDSTANGEQHARLRQENLQLVHRANALEEQLKEQETRAEEAMLLEVRRQKEALSRLERERGMELENLQSRLQQLDEENSELRSCVPCLRANIERLDEEKRKLQDEVEDVTERLNEELEARRKLSDKLAHERHKNQKEKESTQELIEDLRKQLELLQLYKLEAEAKRGRSSSAGLQEYNSRTREAELEQEIRRLKQDNRNLKEQNDELNGQIINLSIQGAKNLFAASFSESLAAEINSVSRDELMEAIHKQEEINYRLQDYIDRIIVAIMESNPSILEVK</sequence>
<dbReference type="AlphaFoldDB" id="W5M641"/>
<dbReference type="GO" id="GO:0032465">
    <property type="term" value="P:regulation of cytokinesis"/>
    <property type="evidence" value="ECO:0000318"/>
    <property type="project" value="GO_Central"/>
</dbReference>
<comment type="subcellular location">
    <subcellularLocation>
        <location evidence="2">Cleavage furrow</location>
    </subcellularLocation>
    <subcellularLocation>
        <location evidence="1">Midbody</location>
    </subcellularLocation>
    <subcellularLocation>
        <location evidence="3">Recycling endosome membrane</location>
        <topology evidence="3">Peripheral membrane protein</topology>
    </subcellularLocation>
</comment>
<evidence type="ECO:0000313" key="12">
    <source>
        <dbReference type="Proteomes" id="UP000018468"/>
    </source>
</evidence>
<dbReference type="Pfam" id="PF09457">
    <property type="entry name" value="RBD-FIP"/>
    <property type="match status" value="1"/>
</dbReference>
<dbReference type="InParanoid" id="W5M641"/>
<dbReference type="InterPro" id="IPR019018">
    <property type="entry name" value="Rab-bd_FIP-RBD"/>
</dbReference>
<organism evidence="11 12">
    <name type="scientific">Lepisosteus oculatus</name>
    <name type="common">Spotted gar</name>
    <dbReference type="NCBI Taxonomy" id="7918"/>
    <lineage>
        <taxon>Eukaryota</taxon>
        <taxon>Metazoa</taxon>
        <taxon>Chordata</taxon>
        <taxon>Craniata</taxon>
        <taxon>Vertebrata</taxon>
        <taxon>Euteleostomi</taxon>
        <taxon>Actinopterygii</taxon>
        <taxon>Neopterygii</taxon>
        <taxon>Holostei</taxon>
        <taxon>Semionotiformes</taxon>
        <taxon>Lepisosteidae</taxon>
        <taxon>Lepisosteus</taxon>
    </lineage>
</organism>
<reference evidence="11" key="2">
    <citation type="submission" date="2025-08" db="UniProtKB">
        <authorList>
            <consortium name="Ensembl"/>
        </authorList>
    </citation>
    <scope>IDENTIFICATION</scope>
</reference>
<dbReference type="PANTHER" id="PTHR15726:SF6">
    <property type="entry name" value="RAB11 FAMILY-INTERACTING PROTEIN 3"/>
    <property type="match status" value="1"/>
</dbReference>
<keyword evidence="5" id="KW-0131">Cell cycle</keyword>
<dbReference type="EMBL" id="AHAT01030017">
    <property type="status" value="NOT_ANNOTATED_CDS"/>
    <property type="molecule type" value="Genomic_DNA"/>
</dbReference>
<dbReference type="GO" id="GO:0032456">
    <property type="term" value="P:endocytic recycling"/>
    <property type="evidence" value="ECO:0000318"/>
    <property type="project" value="GO_Central"/>
</dbReference>
<evidence type="ECO:0000256" key="1">
    <source>
        <dbReference type="ARBA" id="ARBA00004214"/>
    </source>
</evidence>
<dbReference type="Gene3D" id="1.20.5.2440">
    <property type="match status" value="1"/>
</dbReference>
<dbReference type="EMBL" id="AHAT01030010">
    <property type="status" value="NOT_ANNOTATED_CDS"/>
    <property type="molecule type" value="Genomic_DNA"/>
</dbReference>
<keyword evidence="6" id="KW-0967">Endosome</keyword>
<dbReference type="GO" id="GO:0051301">
    <property type="term" value="P:cell division"/>
    <property type="evidence" value="ECO:0007669"/>
    <property type="project" value="UniProtKB-KW"/>
</dbReference>
<keyword evidence="8" id="KW-0472">Membrane</keyword>
<dbReference type="EMBL" id="AHAT01030011">
    <property type="status" value="NOT_ANNOTATED_CDS"/>
    <property type="molecule type" value="Genomic_DNA"/>
</dbReference>
<name>W5M641_LEPOC</name>
<evidence type="ECO:0000256" key="7">
    <source>
        <dbReference type="ARBA" id="ARBA00023054"/>
    </source>
</evidence>
<evidence type="ECO:0000256" key="2">
    <source>
        <dbReference type="ARBA" id="ARBA00004626"/>
    </source>
</evidence>
<reference evidence="11" key="3">
    <citation type="submission" date="2025-09" db="UniProtKB">
        <authorList>
            <consortium name="Ensembl"/>
        </authorList>
    </citation>
    <scope>IDENTIFICATION</scope>
</reference>
<protein>
    <submittedName>
        <fullName evidence="11">RAB11 family interacting protein 3</fullName>
    </submittedName>
</protein>
<dbReference type="OMA" id="NGEHDCR"/>
<dbReference type="FunFam" id="1.20.5.2440:FF:000001">
    <property type="entry name" value="RAB11 family interacting protein 4"/>
    <property type="match status" value="1"/>
</dbReference>
<dbReference type="PANTHER" id="PTHR15726">
    <property type="entry name" value="RAB11-FAMILY INTERACTING PROTEIN"/>
    <property type="match status" value="1"/>
</dbReference>
<dbReference type="EMBL" id="AHAT01030016">
    <property type="status" value="NOT_ANNOTATED_CDS"/>
    <property type="molecule type" value="Genomic_DNA"/>
</dbReference>
<dbReference type="eggNOG" id="KOG0982">
    <property type="taxonomic scope" value="Eukaryota"/>
</dbReference>
<dbReference type="GO" id="GO:0030496">
    <property type="term" value="C:midbody"/>
    <property type="evidence" value="ECO:0000318"/>
    <property type="project" value="GO_Central"/>
</dbReference>
<keyword evidence="12" id="KW-1185">Reference proteome</keyword>
<dbReference type="GO" id="GO:0032154">
    <property type="term" value="C:cleavage furrow"/>
    <property type="evidence" value="ECO:0000318"/>
    <property type="project" value="GO_Central"/>
</dbReference>
<dbReference type="InterPro" id="IPR057316">
    <property type="entry name" value="Rab11-FIP3/4_dom"/>
</dbReference>
<feature type="coiled-coil region" evidence="9">
    <location>
        <begin position="250"/>
        <end position="457"/>
    </location>
</feature>